<evidence type="ECO:0000313" key="1">
    <source>
        <dbReference type="EMBL" id="QIA63614.1"/>
    </source>
</evidence>
<protein>
    <submittedName>
        <fullName evidence="1">Uncharacterized protein</fullName>
    </submittedName>
</protein>
<dbReference type="Proteomes" id="UP000464262">
    <property type="component" value="Chromosome 1"/>
</dbReference>
<gene>
    <name evidence="1" type="ORF">GT360_08835</name>
</gene>
<sequence length="117" mass="13159">MKVSDLKIILDTLPEGSDPEIVTGEVWLPERLIDTQLDNELLHLQFDSAPDDFIREEEGRGFVEHEINLLHSKVMKILHEPAAVADKAQALLGLILMAHEQSSSQVIEAIEDLEDNH</sequence>
<proteinExistence type="predicted"/>
<organism evidence="1 2">
    <name type="scientific">Vibrio astriarenae</name>
    <dbReference type="NCBI Taxonomy" id="1481923"/>
    <lineage>
        <taxon>Bacteria</taxon>
        <taxon>Pseudomonadati</taxon>
        <taxon>Pseudomonadota</taxon>
        <taxon>Gammaproteobacteria</taxon>
        <taxon>Vibrionales</taxon>
        <taxon>Vibrionaceae</taxon>
        <taxon>Vibrio</taxon>
    </lineage>
</organism>
<name>A0A7Z2T3C3_9VIBR</name>
<dbReference type="RefSeq" id="WP_164648508.1">
    <property type="nucleotide sequence ID" value="NZ_CP047475.1"/>
</dbReference>
<dbReference type="EMBL" id="CP047475">
    <property type="protein sequence ID" value="QIA63614.1"/>
    <property type="molecule type" value="Genomic_DNA"/>
</dbReference>
<keyword evidence="2" id="KW-1185">Reference proteome</keyword>
<dbReference type="AlphaFoldDB" id="A0A7Z2T3C3"/>
<accession>A0A7Z2T3C3</accession>
<reference evidence="1 2" key="1">
    <citation type="submission" date="2020-01" db="EMBL/GenBank/DDBJ databases">
        <title>Whole genome and functional gene identification of agarase of Vibrio HN897.</title>
        <authorList>
            <person name="Liu Y."/>
            <person name="Zhao Z."/>
        </authorList>
    </citation>
    <scope>NUCLEOTIDE SEQUENCE [LARGE SCALE GENOMIC DNA]</scope>
    <source>
        <strain evidence="1 2">HN897</strain>
    </source>
</reference>
<evidence type="ECO:0000313" key="2">
    <source>
        <dbReference type="Proteomes" id="UP000464262"/>
    </source>
</evidence>
<dbReference type="KEGG" id="vas:GT360_08835"/>